<dbReference type="GeneID" id="70129819"/>
<keyword evidence="2" id="KW-1185">Reference proteome</keyword>
<sequence>MKEKEWPRPPKPGLKYDGTEYHPDSWEQILHRLDLRSSHDDWKYWKWLIRNPTEFGDFLELTHYFDECCPPFQEARWRYSWRKLKPPEDPLDEEPEELEVVTPTKCPYGLIFRGFRKEDSLIFKIFLKVTDKSMEYGGSFTIFNFQLTGDNTILKHTNNNNNNNNHNQERLKDQPAYNGLTDKLLHHLQVNNKPTGDRTLQINMKQCLEIEMSRWKGLEWDPLEA</sequence>
<comment type="caution">
    <text evidence="1">The sequence shown here is derived from an EMBL/GenBank/DDBJ whole genome shotgun (WGS) entry which is preliminary data.</text>
</comment>
<organism evidence="1 2">
    <name type="scientific">Truncatella angustata</name>
    <dbReference type="NCBI Taxonomy" id="152316"/>
    <lineage>
        <taxon>Eukaryota</taxon>
        <taxon>Fungi</taxon>
        <taxon>Dikarya</taxon>
        <taxon>Ascomycota</taxon>
        <taxon>Pezizomycotina</taxon>
        <taxon>Sordariomycetes</taxon>
        <taxon>Xylariomycetidae</taxon>
        <taxon>Amphisphaeriales</taxon>
        <taxon>Sporocadaceae</taxon>
        <taxon>Truncatella</taxon>
    </lineage>
</organism>
<dbReference type="EMBL" id="JAGPXC010000010">
    <property type="protein sequence ID" value="KAH6646406.1"/>
    <property type="molecule type" value="Genomic_DNA"/>
</dbReference>
<gene>
    <name evidence="1" type="ORF">BKA67DRAFT_541373</name>
</gene>
<reference evidence="1" key="1">
    <citation type="journal article" date="2021" name="Nat. Commun.">
        <title>Genetic determinants of endophytism in the Arabidopsis root mycobiome.</title>
        <authorList>
            <person name="Mesny F."/>
            <person name="Miyauchi S."/>
            <person name="Thiergart T."/>
            <person name="Pickel B."/>
            <person name="Atanasova L."/>
            <person name="Karlsson M."/>
            <person name="Huettel B."/>
            <person name="Barry K.W."/>
            <person name="Haridas S."/>
            <person name="Chen C."/>
            <person name="Bauer D."/>
            <person name="Andreopoulos W."/>
            <person name="Pangilinan J."/>
            <person name="LaButti K."/>
            <person name="Riley R."/>
            <person name="Lipzen A."/>
            <person name="Clum A."/>
            <person name="Drula E."/>
            <person name="Henrissat B."/>
            <person name="Kohler A."/>
            <person name="Grigoriev I.V."/>
            <person name="Martin F.M."/>
            <person name="Hacquard S."/>
        </authorList>
    </citation>
    <scope>NUCLEOTIDE SEQUENCE</scope>
    <source>
        <strain evidence="1">MPI-SDFR-AT-0073</strain>
    </source>
</reference>
<evidence type="ECO:0000313" key="2">
    <source>
        <dbReference type="Proteomes" id="UP000758603"/>
    </source>
</evidence>
<name>A0A9P8RNH3_9PEZI</name>
<evidence type="ECO:0000313" key="1">
    <source>
        <dbReference type="EMBL" id="KAH6646406.1"/>
    </source>
</evidence>
<accession>A0A9P8RNH3</accession>
<dbReference type="Proteomes" id="UP000758603">
    <property type="component" value="Unassembled WGS sequence"/>
</dbReference>
<protein>
    <submittedName>
        <fullName evidence="1">Uncharacterized protein</fullName>
    </submittedName>
</protein>
<proteinExistence type="predicted"/>
<dbReference type="RefSeq" id="XP_045952920.1">
    <property type="nucleotide sequence ID" value="XM_046100927.1"/>
</dbReference>
<dbReference type="AlphaFoldDB" id="A0A9P8RNH3"/>